<dbReference type="InterPro" id="IPR013321">
    <property type="entry name" value="Arc_rbn_hlx_hlx"/>
</dbReference>
<feature type="domain" description="Negative modulator of initiation of replication SeqA N-terminal" evidence="5">
    <location>
        <begin position="1"/>
        <end position="32"/>
    </location>
</feature>
<dbReference type="InterPro" id="IPR005621">
    <property type="entry name" value="SeqA"/>
</dbReference>
<accession>A0ABU3SZM2</accession>
<dbReference type="SUPFAM" id="SSF82808">
    <property type="entry name" value="Replication modulator SeqA, C-terminal DNA-binding domain"/>
    <property type="match status" value="1"/>
</dbReference>
<keyword evidence="3" id="KW-0238">DNA-binding</keyword>
<dbReference type="InterPro" id="IPR033761">
    <property type="entry name" value="SeqA_N"/>
</dbReference>
<dbReference type="Gene3D" id="1.20.1380.10">
    <property type="entry name" value="Replication modulator SeqA, C-terminal DNA-binding domain"/>
    <property type="match status" value="1"/>
</dbReference>
<dbReference type="InterPro" id="IPR010985">
    <property type="entry name" value="Ribbon_hlx_hlx"/>
</dbReference>
<name>A0ABU3SZM2_9ALTE</name>
<proteinExistence type="predicted"/>
<evidence type="ECO:0000256" key="3">
    <source>
        <dbReference type="ARBA" id="ARBA00023125"/>
    </source>
</evidence>
<dbReference type="Pfam" id="PF17206">
    <property type="entry name" value="SeqA_N"/>
    <property type="match status" value="1"/>
</dbReference>
<keyword evidence="2" id="KW-0236">DNA replication inhibitor</keyword>
<dbReference type="Pfam" id="PF03925">
    <property type="entry name" value="SeqA"/>
    <property type="match status" value="1"/>
</dbReference>
<dbReference type="RefSeq" id="WP_316026986.1">
    <property type="nucleotide sequence ID" value="NZ_JAWDIO010000002.1"/>
</dbReference>
<evidence type="ECO:0000313" key="6">
    <source>
        <dbReference type="EMBL" id="MDU0355448.1"/>
    </source>
</evidence>
<dbReference type="InterPro" id="IPR026577">
    <property type="entry name" value="SeqA_DNA-bd_C"/>
</dbReference>
<reference evidence="6 7" key="1">
    <citation type="submission" date="2023-10" db="EMBL/GenBank/DDBJ databases">
        <title>Glaciecola aquimarina strain GGW-M5 nov., isolated from a coastal seawater.</title>
        <authorList>
            <person name="Bayburt H."/>
            <person name="Kim J.M."/>
            <person name="Choi B.J."/>
            <person name="Jeon C.O."/>
        </authorList>
    </citation>
    <scope>NUCLEOTIDE SEQUENCE [LARGE SCALE GENOMIC DNA]</scope>
    <source>
        <strain evidence="6 7">KCTC 32108</strain>
    </source>
</reference>
<dbReference type="EMBL" id="JAWDIO010000002">
    <property type="protein sequence ID" value="MDU0355448.1"/>
    <property type="molecule type" value="Genomic_DNA"/>
</dbReference>
<sequence length="156" mass="17289">MKSIEIDDDLYHFIAANTQHIGESASDILRRMVMPDSVTNKSKTVEIEENQEKSYVATAAIVGSDHDSACHAQAVLDELEGMELSTIPKMVDRWLLALSVLHKHHTHSFANVLGMSGRNRTYFADNKDKLFETGSSTNPKNVTLALFIGLSLITTQ</sequence>
<keyword evidence="1" id="KW-0963">Cytoplasm</keyword>
<dbReference type="InterPro" id="IPR036835">
    <property type="entry name" value="SeqA_DNA-bd_C_sf"/>
</dbReference>
<evidence type="ECO:0000259" key="4">
    <source>
        <dbReference type="Pfam" id="PF03925"/>
    </source>
</evidence>
<organism evidence="6 7">
    <name type="scientific">Paraglaciecola aquimarina</name>
    <dbReference type="NCBI Taxonomy" id="1235557"/>
    <lineage>
        <taxon>Bacteria</taxon>
        <taxon>Pseudomonadati</taxon>
        <taxon>Pseudomonadota</taxon>
        <taxon>Gammaproteobacteria</taxon>
        <taxon>Alteromonadales</taxon>
        <taxon>Alteromonadaceae</taxon>
        <taxon>Paraglaciecola</taxon>
    </lineage>
</organism>
<dbReference type="SUPFAM" id="SSF47598">
    <property type="entry name" value="Ribbon-helix-helix"/>
    <property type="match status" value="1"/>
</dbReference>
<comment type="caution">
    <text evidence="6">The sequence shown here is derived from an EMBL/GenBank/DDBJ whole genome shotgun (WGS) entry which is preliminary data.</text>
</comment>
<dbReference type="PIRSF" id="PIRSF019401">
    <property type="entry name" value="SeqA"/>
    <property type="match status" value="1"/>
</dbReference>
<evidence type="ECO:0000256" key="1">
    <source>
        <dbReference type="ARBA" id="ARBA00022490"/>
    </source>
</evidence>
<evidence type="ECO:0000256" key="2">
    <source>
        <dbReference type="ARBA" id="ARBA00022880"/>
    </source>
</evidence>
<feature type="domain" description="Replication modulator SeqA C-terminal DNA-binding" evidence="4">
    <location>
        <begin position="80"/>
        <end position="144"/>
    </location>
</feature>
<dbReference type="Gene3D" id="1.10.1220.10">
    <property type="entry name" value="Met repressor-like"/>
    <property type="match status" value="1"/>
</dbReference>
<protein>
    <submittedName>
        <fullName evidence="6">Negative modulator of initiation of replication</fullName>
    </submittedName>
</protein>
<dbReference type="Proteomes" id="UP001247805">
    <property type="component" value="Unassembled WGS sequence"/>
</dbReference>
<keyword evidence="7" id="KW-1185">Reference proteome</keyword>
<gene>
    <name evidence="6" type="ORF">RS130_17420</name>
</gene>
<evidence type="ECO:0000313" key="7">
    <source>
        <dbReference type="Proteomes" id="UP001247805"/>
    </source>
</evidence>
<evidence type="ECO:0000259" key="5">
    <source>
        <dbReference type="Pfam" id="PF17206"/>
    </source>
</evidence>